<protein>
    <submittedName>
        <fullName evidence="1">Uncharacterized protein</fullName>
    </submittedName>
</protein>
<keyword evidence="2" id="KW-1185">Reference proteome</keyword>
<reference evidence="1 2" key="1">
    <citation type="submission" date="2019-12" db="EMBL/GenBank/DDBJ databases">
        <title>Comparative genomics gives insights into the taxonomy of the Azoarcus-Aromatoleum group and reveals separate origins of nif in the plant-associated Azoarcus and non-plant-associated Aromatoleum sub-groups.</title>
        <authorList>
            <person name="Lafos M."/>
            <person name="Maluk M."/>
            <person name="Batista M."/>
            <person name="Junghare M."/>
            <person name="Carmona M."/>
            <person name="Faoro H."/>
            <person name="Cruz L.M."/>
            <person name="Battistoni F."/>
            <person name="De Souza E."/>
            <person name="Pedrosa F."/>
            <person name="Chen W.-M."/>
            <person name="Poole P.S."/>
            <person name="Dixon R.A."/>
            <person name="James E.K."/>
        </authorList>
    </citation>
    <scope>NUCLEOTIDE SEQUENCE [LARGE SCALE GENOMIC DNA]</scope>
    <source>
        <strain evidence="1 2">T</strain>
    </source>
</reference>
<evidence type="ECO:0000313" key="1">
    <source>
        <dbReference type="EMBL" id="NMF99424.1"/>
    </source>
</evidence>
<dbReference type="Proteomes" id="UP000634522">
    <property type="component" value="Unassembled WGS sequence"/>
</dbReference>
<organism evidence="1 2">
    <name type="scientific">Aromatoleum toluolicum</name>
    <dbReference type="NCBI Taxonomy" id="90060"/>
    <lineage>
        <taxon>Bacteria</taxon>
        <taxon>Pseudomonadati</taxon>
        <taxon>Pseudomonadota</taxon>
        <taxon>Betaproteobacteria</taxon>
        <taxon>Rhodocyclales</taxon>
        <taxon>Rhodocyclaceae</taxon>
        <taxon>Aromatoleum</taxon>
    </lineage>
</organism>
<gene>
    <name evidence="1" type="ORF">GPA27_18760</name>
</gene>
<proteinExistence type="predicted"/>
<dbReference type="EMBL" id="WTVS01000044">
    <property type="protein sequence ID" value="NMF99424.1"/>
    <property type="molecule type" value="Genomic_DNA"/>
</dbReference>
<accession>A0ABX1NJQ1</accession>
<name>A0ABX1NJQ1_9RHOO</name>
<comment type="caution">
    <text evidence="1">The sequence shown here is derived from an EMBL/GenBank/DDBJ whole genome shotgun (WGS) entry which is preliminary data.</text>
</comment>
<evidence type="ECO:0000313" key="2">
    <source>
        <dbReference type="Proteomes" id="UP000634522"/>
    </source>
</evidence>
<dbReference type="RefSeq" id="WP_169142027.1">
    <property type="nucleotide sequence ID" value="NZ_WTVS01000044.1"/>
</dbReference>
<sequence>MTIKLLVFGALCAFLGSQWFKVGTAQETVASCEAGIHHCPGIVVGQVSADKMFAALAMR</sequence>